<evidence type="ECO:0000313" key="1">
    <source>
        <dbReference type="EMBL" id="KAI6080594.1"/>
    </source>
</evidence>
<dbReference type="Proteomes" id="UP001497680">
    <property type="component" value="Unassembled WGS sequence"/>
</dbReference>
<organism evidence="1 2">
    <name type="scientific">Hypoxylon rubiginosum</name>
    <dbReference type="NCBI Taxonomy" id="110542"/>
    <lineage>
        <taxon>Eukaryota</taxon>
        <taxon>Fungi</taxon>
        <taxon>Dikarya</taxon>
        <taxon>Ascomycota</taxon>
        <taxon>Pezizomycotina</taxon>
        <taxon>Sordariomycetes</taxon>
        <taxon>Xylariomycetidae</taxon>
        <taxon>Xylariales</taxon>
        <taxon>Hypoxylaceae</taxon>
        <taxon>Hypoxylon</taxon>
    </lineage>
</organism>
<keyword evidence="2" id="KW-1185">Reference proteome</keyword>
<accession>A0ACC0CJM2</accession>
<sequence length="265" mass="29401">MTFSKSSIGKLCLLSLTFTTALAAPATDLISELETREEVRDLTRRAGESESNPVDATFDISGWENIAEMNCYVMLCLKGGKRTYQRVEVAHGGDSHRTDSGATLSPFHTDKLDTCRTSRFNDYTISPEEFPWASTQQGGTGAFLMPATEEEQNHQKTGISAGYRRKGGPEYGQWFKITFTGAPLGKYCSALMNHDPPDTSVCGNNDQTNIWGAVFILANFVYQVVKDQGTPFYFHHAAGSRKGTKRSVESEEYDGEELEGEKFHF</sequence>
<name>A0ACC0CJM2_9PEZI</name>
<gene>
    <name evidence="1" type="ORF">F4821DRAFT_265756</name>
</gene>
<comment type="caution">
    <text evidence="1">The sequence shown here is derived from an EMBL/GenBank/DDBJ whole genome shotgun (WGS) entry which is preliminary data.</text>
</comment>
<evidence type="ECO:0000313" key="2">
    <source>
        <dbReference type="Proteomes" id="UP001497680"/>
    </source>
</evidence>
<reference evidence="1 2" key="1">
    <citation type="journal article" date="2022" name="New Phytol.">
        <title>Ecological generalism drives hyperdiversity of secondary metabolite gene clusters in xylarialean endophytes.</title>
        <authorList>
            <person name="Franco M.E.E."/>
            <person name="Wisecaver J.H."/>
            <person name="Arnold A.E."/>
            <person name="Ju Y.M."/>
            <person name="Slot J.C."/>
            <person name="Ahrendt S."/>
            <person name="Moore L.P."/>
            <person name="Eastman K.E."/>
            <person name="Scott K."/>
            <person name="Konkel Z."/>
            <person name="Mondo S.J."/>
            <person name="Kuo A."/>
            <person name="Hayes R.D."/>
            <person name="Haridas S."/>
            <person name="Andreopoulos B."/>
            <person name="Riley R."/>
            <person name="LaButti K."/>
            <person name="Pangilinan J."/>
            <person name="Lipzen A."/>
            <person name="Amirebrahimi M."/>
            <person name="Yan J."/>
            <person name="Adam C."/>
            <person name="Keymanesh K."/>
            <person name="Ng V."/>
            <person name="Louie K."/>
            <person name="Northen T."/>
            <person name="Drula E."/>
            <person name="Henrissat B."/>
            <person name="Hsieh H.M."/>
            <person name="Youens-Clark K."/>
            <person name="Lutzoni F."/>
            <person name="Miadlikowska J."/>
            <person name="Eastwood D.C."/>
            <person name="Hamelin R.C."/>
            <person name="Grigoriev I.V."/>
            <person name="U'Ren J.M."/>
        </authorList>
    </citation>
    <scope>NUCLEOTIDE SEQUENCE [LARGE SCALE GENOMIC DNA]</scope>
    <source>
        <strain evidence="1 2">ER1909</strain>
    </source>
</reference>
<protein>
    <submittedName>
        <fullName evidence="1">Uncharacterized protein</fullName>
    </submittedName>
</protein>
<dbReference type="EMBL" id="MU394433">
    <property type="protein sequence ID" value="KAI6080594.1"/>
    <property type="molecule type" value="Genomic_DNA"/>
</dbReference>
<proteinExistence type="predicted"/>